<evidence type="ECO:0000313" key="3">
    <source>
        <dbReference type="Proteomes" id="UP000636709"/>
    </source>
</evidence>
<dbReference type="Proteomes" id="UP000636709">
    <property type="component" value="Unassembled WGS sequence"/>
</dbReference>
<protein>
    <submittedName>
        <fullName evidence="2">Uncharacterized protein</fullName>
    </submittedName>
</protein>
<organism evidence="2 3">
    <name type="scientific">Digitaria exilis</name>
    <dbReference type="NCBI Taxonomy" id="1010633"/>
    <lineage>
        <taxon>Eukaryota</taxon>
        <taxon>Viridiplantae</taxon>
        <taxon>Streptophyta</taxon>
        <taxon>Embryophyta</taxon>
        <taxon>Tracheophyta</taxon>
        <taxon>Spermatophyta</taxon>
        <taxon>Magnoliopsida</taxon>
        <taxon>Liliopsida</taxon>
        <taxon>Poales</taxon>
        <taxon>Poaceae</taxon>
        <taxon>PACMAD clade</taxon>
        <taxon>Panicoideae</taxon>
        <taxon>Panicodae</taxon>
        <taxon>Paniceae</taxon>
        <taxon>Anthephorinae</taxon>
        <taxon>Digitaria</taxon>
    </lineage>
</organism>
<gene>
    <name evidence="2" type="ORF">HU200_011024</name>
</gene>
<accession>A0A835FHC1</accession>
<comment type="caution">
    <text evidence="2">The sequence shown here is derived from an EMBL/GenBank/DDBJ whole genome shotgun (WGS) entry which is preliminary data.</text>
</comment>
<keyword evidence="3" id="KW-1185">Reference proteome</keyword>
<feature type="region of interest" description="Disordered" evidence="1">
    <location>
        <begin position="174"/>
        <end position="208"/>
    </location>
</feature>
<feature type="compositionally biased region" description="Polar residues" evidence="1">
    <location>
        <begin position="174"/>
        <end position="186"/>
    </location>
</feature>
<sequence>MPWNLSSLSMEYSNALKNLGLGFMENPSRLPPRPPSFNVGAGASSSTLWRGAHGDFFSEADMEAISKDKILKKIVRTDPQRVKSVAKLNSQKINRVLDLQRMSEALQRDCMQLSTQVLSAMVTTADHNTQDSEMRFKQMLNEQARQNEAVSGQLQPAIQSLAVLQFNMLGANANGTQDPTRSQTAGENGWHADGLYTPENSNRNDLRGSYQLPTQVQTEQQLHQATDDEFVMRQQQKPWNF</sequence>
<dbReference type="AlphaFoldDB" id="A0A835FHC1"/>
<dbReference type="EMBL" id="JACEFO010000781">
    <property type="protein sequence ID" value="KAF8756808.1"/>
    <property type="molecule type" value="Genomic_DNA"/>
</dbReference>
<name>A0A835FHC1_9POAL</name>
<evidence type="ECO:0000313" key="2">
    <source>
        <dbReference type="EMBL" id="KAF8756808.1"/>
    </source>
</evidence>
<proteinExistence type="predicted"/>
<evidence type="ECO:0000256" key="1">
    <source>
        <dbReference type="SAM" id="MobiDB-lite"/>
    </source>
</evidence>
<reference evidence="2" key="1">
    <citation type="submission" date="2020-07" db="EMBL/GenBank/DDBJ databases">
        <title>Genome sequence and genetic diversity analysis of an under-domesticated orphan crop, white fonio (Digitaria exilis).</title>
        <authorList>
            <person name="Bennetzen J.L."/>
            <person name="Chen S."/>
            <person name="Ma X."/>
            <person name="Wang X."/>
            <person name="Yssel A.E.J."/>
            <person name="Chaluvadi S.R."/>
            <person name="Johnson M."/>
            <person name="Gangashetty P."/>
            <person name="Hamidou F."/>
            <person name="Sanogo M.D."/>
            <person name="Zwaenepoel A."/>
            <person name="Wallace J."/>
            <person name="Van De Peer Y."/>
            <person name="Van Deynze A."/>
        </authorList>
    </citation>
    <scope>NUCLEOTIDE SEQUENCE</scope>
    <source>
        <tissue evidence="2">Leaves</tissue>
    </source>
</reference>
<dbReference type="OrthoDB" id="721795at2759"/>